<dbReference type="InterPro" id="IPR036626">
    <property type="entry name" value="GpW_sf"/>
</dbReference>
<evidence type="ECO:0000313" key="2">
    <source>
        <dbReference type="Proteomes" id="UP001204615"/>
    </source>
</evidence>
<accession>A0ABT1FF80</accession>
<comment type="caution">
    <text evidence="1">The sequence shown here is derived from an EMBL/GenBank/DDBJ whole genome shotgun (WGS) entry which is preliminary data.</text>
</comment>
<name>A0ABT1FF80_9GAMM</name>
<gene>
    <name evidence="1" type="ORF">NC595_18460</name>
</gene>
<dbReference type="Pfam" id="PF02831">
    <property type="entry name" value="gpW"/>
    <property type="match status" value="1"/>
</dbReference>
<dbReference type="Gene3D" id="3.30.1580.10">
    <property type="entry name" value="Head-to-tail joining protein W"/>
    <property type="match status" value="1"/>
</dbReference>
<dbReference type="InterPro" id="IPR004174">
    <property type="entry name" value="GpW"/>
</dbReference>
<sequence>MRYANPYNPATSLLAGMPTAQLQQALAAAQQAYIDLSTGAKGESYSYTQGDGSKSVTYTRANLPALQNLIQTLQAQLGIVCRPRQPVRPVFW</sequence>
<reference evidence="1 2" key="1">
    <citation type="submission" date="2022-06" db="EMBL/GenBank/DDBJ databases">
        <title>Dyella sp. Sa strain:Sa Genome sequencing.</title>
        <authorList>
            <person name="Park S."/>
        </authorList>
    </citation>
    <scope>NUCLEOTIDE SEQUENCE [LARGE SCALE GENOMIC DNA]</scope>
    <source>
        <strain evidence="1 2">Sa</strain>
    </source>
</reference>
<organism evidence="1 2">
    <name type="scientific">Dyella lutea</name>
    <dbReference type="NCBI Taxonomy" id="2950441"/>
    <lineage>
        <taxon>Bacteria</taxon>
        <taxon>Pseudomonadati</taxon>
        <taxon>Pseudomonadota</taxon>
        <taxon>Gammaproteobacteria</taxon>
        <taxon>Lysobacterales</taxon>
        <taxon>Rhodanobacteraceae</taxon>
        <taxon>Dyella</taxon>
    </lineage>
</organism>
<dbReference type="SUPFAM" id="SSF64210">
    <property type="entry name" value="Head-to-tail joining protein W, gpW"/>
    <property type="match status" value="1"/>
</dbReference>
<keyword evidence="2" id="KW-1185">Reference proteome</keyword>
<dbReference type="Proteomes" id="UP001204615">
    <property type="component" value="Unassembled WGS sequence"/>
</dbReference>
<dbReference type="EMBL" id="JAMZEK010000004">
    <property type="protein sequence ID" value="MCP1376035.1"/>
    <property type="molecule type" value="Genomic_DNA"/>
</dbReference>
<evidence type="ECO:0000313" key="1">
    <source>
        <dbReference type="EMBL" id="MCP1376035.1"/>
    </source>
</evidence>
<dbReference type="RefSeq" id="WP_253568831.1">
    <property type="nucleotide sequence ID" value="NZ_JAMZEK010000004.1"/>
</dbReference>
<proteinExistence type="predicted"/>
<protein>
    <submittedName>
        <fullName evidence="1">GpW family protein</fullName>
    </submittedName>
</protein>